<accession>A0A2G9GD78</accession>
<protein>
    <recommendedName>
        <fullName evidence="4">Small auxin-up RNA</fullName>
    </recommendedName>
</protein>
<dbReference type="GO" id="GO:0009733">
    <property type="term" value="P:response to auxin"/>
    <property type="evidence" value="ECO:0007669"/>
    <property type="project" value="InterPro"/>
</dbReference>
<reference evidence="3" key="1">
    <citation type="journal article" date="2018" name="Gigascience">
        <title>Genome assembly of the Pink Ipe (Handroanthus impetiginosus, Bignoniaceae), a highly valued, ecologically keystone Neotropical timber forest tree.</title>
        <authorList>
            <person name="Silva-Junior O.B."/>
            <person name="Grattapaglia D."/>
            <person name="Novaes E."/>
            <person name="Collevatti R.G."/>
        </authorList>
    </citation>
    <scope>NUCLEOTIDE SEQUENCE [LARGE SCALE GENOMIC DNA]</scope>
    <source>
        <strain evidence="3">cv. UFG-1</strain>
    </source>
</reference>
<dbReference type="Proteomes" id="UP000231279">
    <property type="component" value="Unassembled WGS sequence"/>
</dbReference>
<dbReference type="Pfam" id="PF02519">
    <property type="entry name" value="Auxin_inducible"/>
    <property type="match status" value="1"/>
</dbReference>
<evidence type="ECO:0000313" key="3">
    <source>
        <dbReference type="Proteomes" id="UP000231279"/>
    </source>
</evidence>
<dbReference type="AlphaFoldDB" id="A0A2G9GD78"/>
<organism evidence="2 3">
    <name type="scientific">Handroanthus impetiginosus</name>
    <dbReference type="NCBI Taxonomy" id="429701"/>
    <lineage>
        <taxon>Eukaryota</taxon>
        <taxon>Viridiplantae</taxon>
        <taxon>Streptophyta</taxon>
        <taxon>Embryophyta</taxon>
        <taxon>Tracheophyta</taxon>
        <taxon>Spermatophyta</taxon>
        <taxon>Magnoliopsida</taxon>
        <taxon>eudicotyledons</taxon>
        <taxon>Gunneridae</taxon>
        <taxon>Pentapetalae</taxon>
        <taxon>asterids</taxon>
        <taxon>lamiids</taxon>
        <taxon>Lamiales</taxon>
        <taxon>Bignoniaceae</taxon>
        <taxon>Crescentiina</taxon>
        <taxon>Tabebuia alliance</taxon>
        <taxon>Handroanthus</taxon>
    </lineage>
</organism>
<comment type="caution">
    <text evidence="2">The sequence shown here is derived from an EMBL/GenBank/DDBJ whole genome shotgun (WGS) entry which is preliminary data.</text>
</comment>
<comment type="similarity">
    <text evidence="1">Belongs to the ARG7 family.</text>
</comment>
<dbReference type="EMBL" id="NKXS01005616">
    <property type="protein sequence ID" value="PIN03162.1"/>
    <property type="molecule type" value="Genomic_DNA"/>
</dbReference>
<evidence type="ECO:0000256" key="1">
    <source>
        <dbReference type="ARBA" id="ARBA00006974"/>
    </source>
</evidence>
<name>A0A2G9GD78_9LAMI</name>
<evidence type="ECO:0008006" key="4">
    <source>
        <dbReference type="Google" id="ProtNLM"/>
    </source>
</evidence>
<evidence type="ECO:0000313" key="2">
    <source>
        <dbReference type="EMBL" id="PIN03162.1"/>
    </source>
</evidence>
<gene>
    <name evidence="2" type="ORF">CDL12_24316</name>
</gene>
<sequence length="129" mass="14526">MLGKKLGSVKKLAKKIKPNNYTDPSYYECLLRDNEGGSSPTTTIAMPETPTGTFPVYVGEFRQRFVVPTSYLSHPLFKIMLEKAYNEFGFDQRNGLVFPCSVAAFQEMISAVECCNGRFEFGDLVNEFI</sequence>
<keyword evidence="3" id="KW-1185">Reference proteome</keyword>
<dbReference type="PANTHER" id="PTHR31374">
    <property type="entry name" value="AUXIN-INDUCED PROTEIN-LIKE-RELATED"/>
    <property type="match status" value="1"/>
</dbReference>
<dbReference type="PANTHER" id="PTHR31374:SF28">
    <property type="entry name" value="SAUR-LIKE AUXIN-RESPONSIVE PROTEIN FAMILY"/>
    <property type="match status" value="1"/>
</dbReference>
<dbReference type="STRING" id="429701.A0A2G9GD78"/>
<dbReference type="OrthoDB" id="1848283at2759"/>
<dbReference type="InterPro" id="IPR003676">
    <property type="entry name" value="SAUR_fam"/>
</dbReference>
<proteinExistence type="inferred from homology"/>